<sequence length="218" mass="25594">EEEQQQQLAMKSWFYTYCQPQALASKSPRDDAMVGQRCFHKRRTKSEDEVLRMREELIHEEDRKISNESKGLRQFTFRVEAKTDRLERVGVSGNCAELGSWAPENVILMDREGNTDIWSKSLLLPLLSDEFIKYRYVVVTDENYNEENIKKGPTVPTIKSIRRWEANRTVRKLAPISNTLQATGSFRKEYLSMSEHAIREARRERTGPPIPDYIRPRR</sequence>
<dbReference type="EMBL" id="GBHO01012004">
    <property type="protein sequence ID" value="JAG31600.1"/>
    <property type="molecule type" value="Transcribed_RNA"/>
</dbReference>
<gene>
    <name evidence="2" type="primary">Gpcpd1_1</name>
    <name evidence="2" type="ORF">CM83_99761</name>
</gene>
<dbReference type="Gene3D" id="2.60.40.10">
    <property type="entry name" value="Immunoglobulins"/>
    <property type="match status" value="1"/>
</dbReference>
<organism evidence="2">
    <name type="scientific">Lygus hesperus</name>
    <name type="common">Western plant bug</name>
    <dbReference type="NCBI Taxonomy" id="30085"/>
    <lineage>
        <taxon>Eukaryota</taxon>
        <taxon>Metazoa</taxon>
        <taxon>Ecdysozoa</taxon>
        <taxon>Arthropoda</taxon>
        <taxon>Hexapoda</taxon>
        <taxon>Insecta</taxon>
        <taxon>Pterygota</taxon>
        <taxon>Neoptera</taxon>
        <taxon>Paraneoptera</taxon>
        <taxon>Hemiptera</taxon>
        <taxon>Heteroptera</taxon>
        <taxon>Panheteroptera</taxon>
        <taxon>Cimicomorpha</taxon>
        <taxon>Miridae</taxon>
        <taxon>Mirini</taxon>
        <taxon>Lygus</taxon>
    </lineage>
</organism>
<dbReference type="InterPro" id="IPR013784">
    <property type="entry name" value="Carb-bd-like_fold"/>
</dbReference>
<reference evidence="2" key="2">
    <citation type="submission" date="2014-07" db="EMBL/GenBank/DDBJ databases">
        <authorList>
            <person name="Hull J."/>
        </authorList>
    </citation>
    <scope>NUCLEOTIDE SEQUENCE</scope>
</reference>
<evidence type="ECO:0000313" key="2">
    <source>
        <dbReference type="EMBL" id="JAG31600.1"/>
    </source>
</evidence>
<dbReference type="InterPro" id="IPR013783">
    <property type="entry name" value="Ig-like_fold"/>
</dbReference>
<dbReference type="AlphaFoldDB" id="A0A0A9YQ40"/>
<reference evidence="2" key="1">
    <citation type="journal article" date="2014" name="PLoS ONE">
        <title>Transcriptome-Based Identification of ABC Transporters in the Western Tarnished Plant Bug Lygus hesperus.</title>
        <authorList>
            <person name="Hull J.J."/>
            <person name="Chaney K."/>
            <person name="Geib S.M."/>
            <person name="Fabrick J.A."/>
            <person name="Brent C.S."/>
            <person name="Walsh D."/>
            <person name="Lavine L.C."/>
        </authorList>
    </citation>
    <scope>NUCLEOTIDE SEQUENCE</scope>
</reference>
<feature type="non-terminal residue" evidence="2">
    <location>
        <position position="1"/>
    </location>
</feature>
<dbReference type="SUPFAM" id="SSF49452">
    <property type="entry name" value="Starch-binding domain-like"/>
    <property type="match status" value="1"/>
</dbReference>
<accession>A0A0A9YQ40</accession>
<dbReference type="Pfam" id="PF00686">
    <property type="entry name" value="CBM_20"/>
    <property type="match status" value="1"/>
</dbReference>
<protein>
    <submittedName>
        <fullName evidence="2">Glycerophosphocholine phosphodiesterase GPCPD1</fullName>
    </submittedName>
</protein>
<name>A0A0A9YQ40_LYGHE</name>
<feature type="domain" description="CBM20" evidence="1">
    <location>
        <begin position="67"/>
        <end position="188"/>
    </location>
</feature>
<dbReference type="InterPro" id="IPR002044">
    <property type="entry name" value="CBM20"/>
</dbReference>
<dbReference type="SMART" id="SM01065">
    <property type="entry name" value="CBM_2"/>
    <property type="match status" value="1"/>
</dbReference>
<dbReference type="GO" id="GO:2001070">
    <property type="term" value="F:starch binding"/>
    <property type="evidence" value="ECO:0007669"/>
    <property type="project" value="InterPro"/>
</dbReference>
<dbReference type="PROSITE" id="PS51166">
    <property type="entry name" value="CBM20"/>
    <property type="match status" value="1"/>
</dbReference>
<evidence type="ECO:0000259" key="1">
    <source>
        <dbReference type="PROSITE" id="PS51166"/>
    </source>
</evidence>
<proteinExistence type="predicted"/>